<reference evidence="1 2" key="1">
    <citation type="submission" date="2019-07" db="EMBL/GenBank/DDBJ databases">
        <title>Genome sequencing of Parabacteroides distasonis iSURF_7.</title>
        <authorList>
            <person name="Degefu H.N."/>
            <person name="Ruoff K.L."/>
            <person name="Price C.E."/>
            <person name="Valls R.A."/>
            <person name="O'Toole G.A."/>
        </authorList>
    </citation>
    <scope>NUCLEOTIDE SEQUENCE [LARGE SCALE GENOMIC DNA]</scope>
    <source>
        <strain evidence="1 2">CFPLTA003_1B</strain>
    </source>
</reference>
<comment type="caution">
    <text evidence="1">The sequence shown here is derived from an EMBL/GenBank/DDBJ whole genome shotgun (WGS) entry which is preliminary data.</text>
</comment>
<gene>
    <name evidence="1" type="ORF">FSA05_19970</name>
</gene>
<evidence type="ECO:0000313" key="1">
    <source>
        <dbReference type="EMBL" id="TWV58806.1"/>
    </source>
</evidence>
<organism evidence="1 2">
    <name type="scientific">Parabacteroides distasonis</name>
    <dbReference type="NCBI Taxonomy" id="823"/>
    <lineage>
        <taxon>Bacteria</taxon>
        <taxon>Pseudomonadati</taxon>
        <taxon>Bacteroidota</taxon>
        <taxon>Bacteroidia</taxon>
        <taxon>Bacteroidales</taxon>
        <taxon>Tannerellaceae</taxon>
        <taxon>Parabacteroides</taxon>
    </lineage>
</organism>
<keyword evidence="1" id="KW-0067">ATP-binding</keyword>
<dbReference type="GO" id="GO:0005524">
    <property type="term" value="F:ATP binding"/>
    <property type="evidence" value="ECO:0007669"/>
    <property type="project" value="UniProtKB-KW"/>
</dbReference>
<sequence>MENYITPQIVRYQNVYDLLENNRTTSLFGVEENLSIDKLLQEKFVCIVGEPGIGKSRLVDEIKKQISGHLYLCPASKFNLESAPTNEDFCIIDALDEVEGNIFHTVLLSIRQYRENNPETKVLFTCRKHYVASYKKHFSVCSDLIFIELCRLSEHIVSDVVNCRCSNITNENISKSAKLKELLTVPRYLTFLLEYDEKKGGCLNVGELFEYMIVRSIQTAIDVYPNTTNNESVKVLIQRVLEKVAFIMEISRKDQISKDELYTVLDEVEGNMTQMLIANFDLLFFESRILKETNGILQFENTELQEYLAAKELCRQDNIESVLYDVAVHKELKRIYINWYDVIPHISYAEDKIHTFVNVLKLIVAYESNLENEPFETLLKYIDSSLLSLQQKEELFFIIFDHYQRVPVYINWRGAICGLLQECYTSSCNNKIILAVERLNKIQITNICTILEVIAEDDKLSKEVFDHWNNAANILMQTGDEEKQLVALSLYNALKNEDELVKLSGSYSRFTERVKEKYCEVTGYGKFTNNNVVDCWLDSCYASDSYAINAVLFIMDGPTIIYAYNKITEANKLGDFFNHNRTLHIHYEWHLTKQFHIAWDIDLESKKLMTKVIVSFINNHLYMSYTEINPIIKQILLEKTTGSLFIDSFDRVWDLEDLFRHFDAEIVDAELISSLDKLLHEIKIGEWHIDNILTALISKIRNDEVKSISISEYIKRYAETFERWDENSKKKVESQTNSHEYQRLIDSYQILSKLNVHEFYKYEAAFEVSKNVEFIQQQEFIQPFVDVIAKFFTELNLDEMTLKKTSENSFNLSTSLIKIPYFVNAIYRLGFRKVLEENRTVLIKTLPVVCCTLNAGANEIKEIYKSIICSISDDEKKQLVEWWKSREDDFMNISTEDVLTCITDYGIDALSYKVEEYIEQYKANQDFSHSIAASKALALVSEGYCNWNINNYRALFDSLADDSIGSIKMQCNDIMIEKYQDPEAMTWRIEYLKNHVVKSLCRKTGYVYAVSKEESEMTHPQMFKCFMSIKNNERLIEQMFDLFDFGLSLCITSETQEYSSYLLNQICFFFINTNNIFYILELRKKVAYFNDTNASFLVNNIMDNAEIMYLKKEKITIGKAIKQYNKCVKESHLEIRNDNDLRRYFNYIYSEVQKEIQDQGIYSLVRQEALSEDFIQRELKNTVINKCCQMGLEAVRVDREVTLQDNKRTDLLIRYGLCNPIMVELKLLHNKELKNKKERQEYKKKFIQYTNATGACLSVFWIFDVHKKGGNCSNFDDLKNEYTDLPHTLVLLTDCKCSSCIDTGVSKNGTRPKIKKTQNRKK</sequence>
<accession>A0A5C6K8W5</accession>
<dbReference type="RefSeq" id="WP_008775161.1">
    <property type="nucleotide sequence ID" value="NZ_JAJFDS010000020.1"/>
</dbReference>
<name>A0A5C6K8W5_PARDI</name>
<evidence type="ECO:0000313" key="2">
    <source>
        <dbReference type="Proteomes" id="UP000315827"/>
    </source>
</evidence>
<proteinExistence type="predicted"/>
<dbReference type="Proteomes" id="UP000315827">
    <property type="component" value="Unassembled WGS sequence"/>
</dbReference>
<dbReference type="EMBL" id="VOHW01000018">
    <property type="protein sequence ID" value="TWV58806.1"/>
    <property type="molecule type" value="Genomic_DNA"/>
</dbReference>
<keyword evidence="1" id="KW-0547">Nucleotide-binding</keyword>
<protein>
    <submittedName>
        <fullName evidence="1">ATP-binding protein</fullName>
    </submittedName>
</protein>